<dbReference type="PANTHER" id="PTHR34137">
    <property type="entry name" value="EXODEOXYRIBONUCLEASE 7 SMALL SUBUNIT"/>
    <property type="match status" value="1"/>
</dbReference>
<evidence type="ECO:0000256" key="3">
    <source>
        <dbReference type="ARBA" id="ARBA00022722"/>
    </source>
</evidence>
<evidence type="ECO:0000256" key="2">
    <source>
        <dbReference type="ARBA" id="ARBA00022490"/>
    </source>
</evidence>
<name>A0A1M4UFE6_9FIRM</name>
<comment type="subcellular location">
    <subcellularLocation>
        <location evidence="6">Cytoplasm</location>
    </subcellularLocation>
</comment>
<keyword evidence="3 6" id="KW-0540">Nuclease</keyword>
<dbReference type="STRING" id="1120975.SAMN02746064_00752"/>
<dbReference type="GO" id="GO:0009318">
    <property type="term" value="C:exodeoxyribonuclease VII complex"/>
    <property type="evidence" value="ECO:0007669"/>
    <property type="project" value="UniProtKB-UniRule"/>
</dbReference>
<keyword evidence="4 6" id="KW-0378">Hydrolase</keyword>
<accession>A0A1M4UFE6</accession>
<keyword evidence="8" id="KW-1185">Reference proteome</keyword>
<keyword evidence="5 6" id="KW-0269">Exonuclease</keyword>
<keyword evidence="2 6" id="KW-0963">Cytoplasm</keyword>
<comment type="catalytic activity">
    <reaction evidence="6">
        <text>Exonucleolytic cleavage in either 5'- to 3'- or 3'- to 5'-direction to yield nucleoside 5'-phosphates.</text>
        <dbReference type="EC" id="3.1.11.6"/>
    </reaction>
</comment>
<dbReference type="SUPFAM" id="SSF116842">
    <property type="entry name" value="XseB-like"/>
    <property type="match status" value="1"/>
</dbReference>
<dbReference type="PANTHER" id="PTHR34137:SF1">
    <property type="entry name" value="EXODEOXYRIBONUCLEASE 7 SMALL SUBUNIT"/>
    <property type="match status" value="1"/>
</dbReference>
<dbReference type="OrthoDB" id="49164at2"/>
<evidence type="ECO:0000313" key="8">
    <source>
        <dbReference type="Proteomes" id="UP000184251"/>
    </source>
</evidence>
<protein>
    <recommendedName>
        <fullName evidence="6">Exodeoxyribonuclease 7 small subunit</fullName>
        <ecNumber evidence="6">3.1.11.6</ecNumber>
    </recommendedName>
    <alternativeName>
        <fullName evidence="6">Exodeoxyribonuclease VII small subunit</fullName>
        <shortName evidence="6">Exonuclease VII small subunit</shortName>
    </alternativeName>
</protein>
<evidence type="ECO:0000313" key="7">
    <source>
        <dbReference type="EMBL" id="SHE55512.1"/>
    </source>
</evidence>
<dbReference type="GO" id="GO:0008855">
    <property type="term" value="F:exodeoxyribonuclease VII activity"/>
    <property type="evidence" value="ECO:0007669"/>
    <property type="project" value="UniProtKB-UniRule"/>
</dbReference>
<dbReference type="HAMAP" id="MF_00337">
    <property type="entry name" value="Exonuc_7_S"/>
    <property type="match status" value="1"/>
</dbReference>
<evidence type="ECO:0000256" key="4">
    <source>
        <dbReference type="ARBA" id="ARBA00022801"/>
    </source>
</evidence>
<reference evidence="7 8" key="1">
    <citation type="submission" date="2016-11" db="EMBL/GenBank/DDBJ databases">
        <authorList>
            <person name="Jaros S."/>
            <person name="Januszkiewicz K."/>
            <person name="Wedrychowicz H."/>
        </authorList>
    </citation>
    <scope>NUCLEOTIDE SEQUENCE [LARGE SCALE GENOMIC DNA]</scope>
    <source>
        <strain evidence="7 8">DSM 14828</strain>
    </source>
</reference>
<dbReference type="EC" id="3.1.11.6" evidence="6"/>
<sequence length="78" mass="8929">MKKTAFEDNIKRIEEIIGYIEGNQVSLDESVKYFEEGMKLIKECESKLETTKKKVVKLVSKDGEMTEEPLDEGEENGV</sequence>
<dbReference type="NCBIfam" id="TIGR01280">
    <property type="entry name" value="xseB"/>
    <property type="match status" value="1"/>
</dbReference>
<comment type="function">
    <text evidence="6">Bidirectionally degrades single-stranded DNA into large acid-insoluble oligonucleotides, which are then degraded further into small acid-soluble oligonucleotides.</text>
</comment>
<proteinExistence type="inferred from homology"/>
<evidence type="ECO:0000256" key="1">
    <source>
        <dbReference type="ARBA" id="ARBA00009998"/>
    </source>
</evidence>
<comment type="similarity">
    <text evidence="1 6">Belongs to the XseB family.</text>
</comment>
<dbReference type="Proteomes" id="UP000184251">
    <property type="component" value="Unassembled WGS sequence"/>
</dbReference>
<comment type="subunit">
    <text evidence="6">Heterooligomer composed of large and small subunits.</text>
</comment>
<dbReference type="GO" id="GO:0005829">
    <property type="term" value="C:cytosol"/>
    <property type="evidence" value="ECO:0007669"/>
    <property type="project" value="TreeGrafter"/>
</dbReference>
<dbReference type="Pfam" id="PF02609">
    <property type="entry name" value="Exonuc_VII_S"/>
    <property type="match status" value="1"/>
</dbReference>
<gene>
    <name evidence="6" type="primary">xseB</name>
    <name evidence="7" type="ORF">SAMN02746064_00752</name>
</gene>
<dbReference type="EMBL" id="FQTU01000003">
    <property type="protein sequence ID" value="SHE55512.1"/>
    <property type="molecule type" value="Genomic_DNA"/>
</dbReference>
<evidence type="ECO:0000256" key="5">
    <source>
        <dbReference type="ARBA" id="ARBA00022839"/>
    </source>
</evidence>
<dbReference type="AlphaFoldDB" id="A0A1M4UFE6"/>
<dbReference type="InterPro" id="IPR003761">
    <property type="entry name" value="Exonuc_VII_S"/>
</dbReference>
<dbReference type="PIRSF" id="PIRSF006488">
    <property type="entry name" value="Exonuc_VII_S"/>
    <property type="match status" value="1"/>
</dbReference>
<dbReference type="GO" id="GO:0006308">
    <property type="term" value="P:DNA catabolic process"/>
    <property type="evidence" value="ECO:0007669"/>
    <property type="project" value="UniProtKB-UniRule"/>
</dbReference>
<dbReference type="RefSeq" id="WP_073269744.1">
    <property type="nucleotide sequence ID" value="NZ_FQTU01000003.1"/>
</dbReference>
<evidence type="ECO:0000256" key="6">
    <source>
        <dbReference type="HAMAP-Rule" id="MF_00337"/>
    </source>
</evidence>
<dbReference type="InterPro" id="IPR037004">
    <property type="entry name" value="Exonuc_VII_ssu_sf"/>
</dbReference>
<organism evidence="7 8">
    <name type="scientific">Alkalibacter saccharofermentans DSM 14828</name>
    <dbReference type="NCBI Taxonomy" id="1120975"/>
    <lineage>
        <taxon>Bacteria</taxon>
        <taxon>Bacillati</taxon>
        <taxon>Bacillota</taxon>
        <taxon>Clostridia</taxon>
        <taxon>Eubacteriales</taxon>
        <taxon>Eubacteriaceae</taxon>
        <taxon>Alkalibacter</taxon>
    </lineage>
</organism>
<dbReference type="Gene3D" id="1.10.287.1040">
    <property type="entry name" value="Exonuclease VII, small subunit"/>
    <property type="match status" value="1"/>
</dbReference>